<protein>
    <submittedName>
        <fullName evidence="5 6">Deoxyribonuclease TATDN2</fullName>
    </submittedName>
</protein>
<feature type="compositionally biased region" description="Basic and acidic residues" evidence="3">
    <location>
        <begin position="140"/>
        <end position="160"/>
    </location>
</feature>
<feature type="region of interest" description="Disordered" evidence="3">
    <location>
        <begin position="178"/>
        <end position="443"/>
    </location>
</feature>
<dbReference type="PANTHER" id="PTHR46363">
    <property type="entry name" value="DEOXYRIBONUCLEASE TATDN2-RELATED"/>
    <property type="match status" value="1"/>
</dbReference>
<evidence type="ECO:0000313" key="7">
    <source>
        <dbReference type="RefSeq" id="XP_015280739.1"/>
    </source>
</evidence>
<feature type="compositionally biased region" description="Polar residues" evidence="3">
    <location>
        <begin position="87"/>
        <end position="96"/>
    </location>
</feature>
<proteinExistence type="inferred from homology"/>
<feature type="compositionally biased region" description="Polar residues" evidence="3">
    <location>
        <begin position="103"/>
        <end position="118"/>
    </location>
</feature>
<dbReference type="PANTHER" id="PTHR46363:SF1">
    <property type="entry name" value="DEOXYRIBONUCLEASE TATDN2-RELATED"/>
    <property type="match status" value="1"/>
</dbReference>
<reference evidence="5 6" key="1">
    <citation type="submission" date="2025-05" db="UniProtKB">
        <authorList>
            <consortium name="RefSeq"/>
        </authorList>
    </citation>
    <scope>IDENTIFICATION</scope>
</reference>
<evidence type="ECO:0000313" key="4">
    <source>
        <dbReference type="Proteomes" id="UP000694871"/>
    </source>
</evidence>
<dbReference type="RefSeq" id="XP_015280738.1">
    <property type="nucleotide sequence ID" value="XM_015425252.1"/>
</dbReference>
<sequence length="925" mass="103745">MQPNRRRKIEWDSSSVGSPTKYFKSTKGLPHPSPNSSLANERAVLRKTPILHSPESSYKEFSRTSFAAEDSSSDDFETDDEIDNVVKETQSCSSSRGVHLVNRSVSEMSKRSVVSSQESLKHEVKQDACSDAGRNLARSTESKDVSKDAGPEYGRKKTENRGAALIYQKALLGALGKALSAKRDAASPNGIHVNSLHRRKEASGPGDNLRRLSAGGEDPSCSKSTQKEQINICVQQDKKDSHGSDGSSRRVSVVSRSEREAEFKPESSFQKASAKEENDSSNRSGKEDARPGRSSRHAPGTLRLEDEPELTRELKNQSSPAREDINTSVGQNKKKLRRFNSSSEDVANFSRLEGEQKVSHKQQSKIAGETDCARLSKKESWTPENNSRRVSEGARHEGEEVFKSGSSNQKTAAKESGASTKQKNVTKEQCTAPSSVDIHSETKIKFENFQRTVLVEPSSKLVFVDEHDSEVDQKRTEQEKEPLAGSDWSDTEDAEPLTTISQEDSIPGHNASGTKDTPALTTEVVMYPPHLYGHKMKDYAKYWTKTPKPEHCSPFSSPCEDTPFDSSYSSQLCDISLDTSVAISSNTSKDEESSLEEVRRRPRSLGSSLFCEKKHRRRSMEAGPYIPIFSTPSKLDSSVTNPAGHSLPDDLPRYLEEGFIDTHCHLDMLYSKMAFRGTFSKFRMVYDTTFPEEFEGCIADFCNPRTLNDSLWEDLLKEDKVWGAFGCHPHFARYYSDLHERNLLQAMRHPKAIAFGEMGLDYSYKCSTEVPTQHKVFERQLNLAVSLRKPLVIHCRDADDDLLKIMKKCVPKDYKIHRHCFTGRYNVIEPLLDYFPNLTVGFTALLTYPSANEAREAVEKIPLSRIVVETDAPYFLPRQVPKSVCQYSHPGVALHTVRELARLKEVPLSIMLAALRRNTKKIYDL</sequence>
<dbReference type="GeneID" id="107122223"/>
<keyword evidence="4" id="KW-1185">Reference proteome</keyword>
<dbReference type="InterPro" id="IPR032466">
    <property type="entry name" value="Metal_Hydrolase"/>
</dbReference>
<dbReference type="Proteomes" id="UP000694871">
    <property type="component" value="Unplaced"/>
</dbReference>
<evidence type="ECO:0000256" key="2">
    <source>
        <dbReference type="ARBA" id="ARBA00022801"/>
    </source>
</evidence>
<evidence type="ECO:0000313" key="5">
    <source>
        <dbReference type="RefSeq" id="XP_015280737.1"/>
    </source>
</evidence>
<keyword evidence="2" id="KW-0378">Hydrolase</keyword>
<feature type="compositionally biased region" description="Basic and acidic residues" evidence="3">
    <location>
        <begin position="256"/>
        <end position="265"/>
    </location>
</feature>
<dbReference type="PROSITE" id="PS01137">
    <property type="entry name" value="TATD_1"/>
    <property type="match status" value="1"/>
</dbReference>
<feature type="compositionally biased region" description="Acidic residues" evidence="3">
    <location>
        <begin position="71"/>
        <end position="83"/>
    </location>
</feature>
<dbReference type="RefSeq" id="XP_015280739.1">
    <property type="nucleotide sequence ID" value="XM_015425253.1"/>
</dbReference>
<gene>
    <name evidence="5 6 7" type="primary">TATDN2</name>
</gene>
<evidence type="ECO:0000256" key="1">
    <source>
        <dbReference type="ARBA" id="ARBA00009275"/>
    </source>
</evidence>
<name>A0ABM1L450_GEKJA</name>
<organism evidence="4 5">
    <name type="scientific">Gekko japonicus</name>
    <name type="common">Schlegel's Japanese gecko</name>
    <dbReference type="NCBI Taxonomy" id="146911"/>
    <lineage>
        <taxon>Eukaryota</taxon>
        <taxon>Metazoa</taxon>
        <taxon>Chordata</taxon>
        <taxon>Craniata</taxon>
        <taxon>Vertebrata</taxon>
        <taxon>Euteleostomi</taxon>
        <taxon>Lepidosauria</taxon>
        <taxon>Squamata</taxon>
        <taxon>Bifurcata</taxon>
        <taxon>Gekkota</taxon>
        <taxon>Gekkonidae</taxon>
        <taxon>Gekkoninae</taxon>
        <taxon>Gekko</taxon>
    </lineage>
</organism>
<feature type="compositionally biased region" description="Basic and acidic residues" evidence="3">
    <location>
        <begin position="303"/>
        <end position="325"/>
    </location>
</feature>
<dbReference type="PROSITE" id="PS01090">
    <property type="entry name" value="TATD_2"/>
    <property type="match status" value="1"/>
</dbReference>
<dbReference type="InterPro" id="IPR001130">
    <property type="entry name" value="TatD-like"/>
</dbReference>
<feature type="compositionally biased region" description="Polar residues" evidence="3">
    <location>
        <begin position="404"/>
        <end position="434"/>
    </location>
</feature>
<evidence type="ECO:0000256" key="3">
    <source>
        <dbReference type="SAM" id="MobiDB-lite"/>
    </source>
</evidence>
<feature type="region of interest" description="Disordered" evidence="3">
    <location>
        <begin position="1"/>
        <end position="161"/>
    </location>
</feature>
<comment type="similarity">
    <text evidence="1">Belongs to the metallo-dependent hydrolases superfamily. TatD-type hydrolase family.</text>
</comment>
<dbReference type="Pfam" id="PF01026">
    <property type="entry name" value="TatD_DNase"/>
    <property type="match status" value="1"/>
</dbReference>
<accession>A0ABM1L450</accession>
<feature type="region of interest" description="Disordered" evidence="3">
    <location>
        <begin position="466"/>
        <end position="517"/>
    </location>
</feature>
<dbReference type="InterPro" id="IPR018228">
    <property type="entry name" value="DNase_TatD-rel_CS"/>
</dbReference>
<dbReference type="SUPFAM" id="SSF51556">
    <property type="entry name" value="Metallo-dependent hydrolases"/>
    <property type="match status" value="1"/>
</dbReference>
<feature type="compositionally biased region" description="Basic and acidic residues" evidence="3">
    <location>
        <begin position="466"/>
        <end position="482"/>
    </location>
</feature>
<feature type="compositionally biased region" description="Basic and acidic residues" evidence="3">
    <location>
        <begin position="273"/>
        <end position="291"/>
    </location>
</feature>
<feature type="compositionally biased region" description="Basic and acidic residues" evidence="3">
    <location>
        <begin position="119"/>
        <end position="128"/>
    </location>
</feature>
<feature type="compositionally biased region" description="Basic and acidic residues" evidence="3">
    <location>
        <begin position="371"/>
        <end position="402"/>
    </location>
</feature>
<evidence type="ECO:0000313" key="6">
    <source>
        <dbReference type="RefSeq" id="XP_015280738.1"/>
    </source>
</evidence>
<dbReference type="RefSeq" id="XP_015280737.1">
    <property type="nucleotide sequence ID" value="XM_015425251.1"/>
</dbReference>
<feature type="compositionally biased region" description="Polar residues" evidence="3">
    <location>
        <begin position="221"/>
        <end position="234"/>
    </location>
</feature>
<dbReference type="Gene3D" id="3.20.20.140">
    <property type="entry name" value="Metal-dependent hydrolases"/>
    <property type="match status" value="1"/>
</dbReference>
<dbReference type="CDD" id="cd01310">
    <property type="entry name" value="TatD_DNAse"/>
    <property type="match status" value="1"/>
</dbReference>
<dbReference type="PROSITE" id="PS01091">
    <property type="entry name" value="TATD_3"/>
    <property type="match status" value="1"/>
</dbReference>